<dbReference type="GO" id="GO:0022857">
    <property type="term" value="F:transmembrane transporter activity"/>
    <property type="evidence" value="ECO:0007669"/>
    <property type="project" value="InterPro"/>
</dbReference>
<keyword evidence="6 7" id="KW-0472">Membrane</keyword>
<dbReference type="Proteomes" id="UP000078084">
    <property type="component" value="Unassembled WGS sequence"/>
</dbReference>
<evidence type="ECO:0000256" key="6">
    <source>
        <dbReference type="ARBA" id="ARBA00023136"/>
    </source>
</evidence>
<keyword evidence="5 7" id="KW-1133">Transmembrane helix</keyword>
<name>A0A171KQI0_9BURK</name>
<dbReference type="PATRIC" id="fig|206506.3.peg.2736"/>
<feature type="transmembrane region" description="Helical" evidence="7">
    <location>
        <begin position="43"/>
        <end position="65"/>
    </location>
</feature>
<comment type="subcellular location">
    <subcellularLocation>
        <location evidence="1">Cell membrane</location>
        <topology evidence="1">Multi-pass membrane protein</topology>
    </subcellularLocation>
</comment>
<evidence type="ECO:0000313" key="9">
    <source>
        <dbReference type="EMBL" id="KKO71147.1"/>
    </source>
</evidence>
<feature type="transmembrane region" description="Helical" evidence="7">
    <location>
        <begin position="249"/>
        <end position="268"/>
    </location>
</feature>
<reference evidence="9 10" key="1">
    <citation type="submission" date="2015-04" db="EMBL/GenBank/DDBJ databases">
        <title>Genome sequence of Kerstersia gyiorum CG1.</title>
        <authorList>
            <person name="Greninger A.L."/>
            <person name="Kozyreva V."/>
            <person name="Chaturvedi V."/>
        </authorList>
    </citation>
    <scope>NUCLEOTIDE SEQUENCE [LARGE SCALE GENOMIC DNA]</scope>
    <source>
        <strain evidence="9 10">CG1</strain>
    </source>
</reference>
<feature type="transmembrane region" description="Helical" evidence="7">
    <location>
        <begin position="299"/>
        <end position="316"/>
    </location>
</feature>
<dbReference type="InterPro" id="IPR036259">
    <property type="entry name" value="MFS_trans_sf"/>
</dbReference>
<comment type="caution">
    <text evidence="9">The sequence shown here is derived from an EMBL/GenBank/DDBJ whole genome shotgun (WGS) entry which is preliminary data.</text>
</comment>
<dbReference type="PANTHER" id="PTHR23517:SF2">
    <property type="entry name" value="MULTIDRUG RESISTANCE PROTEIN MDTH"/>
    <property type="match status" value="1"/>
</dbReference>
<evidence type="ECO:0000256" key="1">
    <source>
        <dbReference type="ARBA" id="ARBA00004651"/>
    </source>
</evidence>
<feature type="domain" description="Major facilitator superfamily (MFS) profile" evidence="8">
    <location>
        <begin position="6"/>
        <end position="390"/>
    </location>
</feature>
<feature type="transmembrane region" description="Helical" evidence="7">
    <location>
        <begin position="164"/>
        <end position="184"/>
    </location>
</feature>
<feature type="transmembrane region" description="Helical" evidence="7">
    <location>
        <begin position="215"/>
        <end position="237"/>
    </location>
</feature>
<dbReference type="AlphaFoldDB" id="A0A171KQI0"/>
<proteinExistence type="predicted"/>
<keyword evidence="2" id="KW-0813">Transport</keyword>
<feature type="transmembrane region" description="Helical" evidence="7">
    <location>
        <begin position="275"/>
        <end position="293"/>
    </location>
</feature>
<dbReference type="InterPro" id="IPR011701">
    <property type="entry name" value="MFS"/>
</dbReference>
<dbReference type="EMBL" id="LBNE01000009">
    <property type="protein sequence ID" value="KKO71147.1"/>
    <property type="molecule type" value="Genomic_DNA"/>
</dbReference>
<sequence length="456" mass="48163">MFTLLATEKRALAGLSGMFAIRMLGLFLALPVLSLYAGDLPGATPALIGIALGIYGITQAVLQIPFGLLSDRYGRKFMIAIGLVLFLAGSVIAAQAETMTGLILGRALQGAGAVSGVILALLADLTRESVRTPAMALVGLSVALSFGVAMTVSPIIAASHGLSGVFWFTAALALLSLLALWRIVPDAPQAVRHRDVSMDFSMLGSTLARPDLLRLNLSVFVLHFTLMAVFMGVPTLLEQSGTPAARHGWIYLLVITLSVLALIPLMTLAERRNKVRAILLLAIALTTLSTAAMGQFRSHYGVIALLWSFFIGFNLLEAMLPSLLSKLAPAGTKGTAMGAYSTCQFLGTSLGAMLGGRLAQSYGLEAIFLMTAGLGVLWWLLMLGMKEPPRVSAATLRLSRPLAETDIPALQARLQAVAGVREVMLAPGESVAYLKTERGQFQRTEASAALGELAGE</sequence>
<keyword evidence="10" id="KW-1185">Reference proteome</keyword>
<dbReference type="CDD" id="cd17472">
    <property type="entry name" value="MFS_YajR_like"/>
    <property type="match status" value="1"/>
</dbReference>
<dbReference type="PANTHER" id="PTHR23517">
    <property type="entry name" value="RESISTANCE PROTEIN MDTM, PUTATIVE-RELATED-RELATED"/>
    <property type="match status" value="1"/>
</dbReference>
<organism evidence="9 10">
    <name type="scientific">Kerstersia gyiorum</name>
    <dbReference type="NCBI Taxonomy" id="206506"/>
    <lineage>
        <taxon>Bacteria</taxon>
        <taxon>Pseudomonadati</taxon>
        <taxon>Pseudomonadota</taxon>
        <taxon>Betaproteobacteria</taxon>
        <taxon>Burkholderiales</taxon>
        <taxon>Alcaligenaceae</taxon>
        <taxon>Kerstersia</taxon>
    </lineage>
</organism>
<keyword evidence="3" id="KW-1003">Cell membrane</keyword>
<protein>
    <submittedName>
        <fullName evidence="9">MFS transporter</fullName>
    </submittedName>
</protein>
<evidence type="ECO:0000256" key="5">
    <source>
        <dbReference type="ARBA" id="ARBA00022989"/>
    </source>
</evidence>
<dbReference type="Gene3D" id="1.20.1250.20">
    <property type="entry name" value="MFS general substrate transporter like domains"/>
    <property type="match status" value="1"/>
</dbReference>
<accession>A0A171KQI0</accession>
<dbReference type="RefSeq" id="WP_068372828.1">
    <property type="nucleotide sequence ID" value="NZ_LBNE01000009.1"/>
</dbReference>
<evidence type="ECO:0000259" key="8">
    <source>
        <dbReference type="PROSITE" id="PS50850"/>
    </source>
</evidence>
<dbReference type="GO" id="GO:0005886">
    <property type="term" value="C:plasma membrane"/>
    <property type="evidence" value="ECO:0007669"/>
    <property type="project" value="UniProtKB-SubCell"/>
</dbReference>
<evidence type="ECO:0000256" key="2">
    <source>
        <dbReference type="ARBA" id="ARBA00022448"/>
    </source>
</evidence>
<evidence type="ECO:0000256" key="4">
    <source>
        <dbReference type="ARBA" id="ARBA00022692"/>
    </source>
</evidence>
<evidence type="ECO:0000313" key="10">
    <source>
        <dbReference type="Proteomes" id="UP000078084"/>
    </source>
</evidence>
<dbReference type="InterPro" id="IPR020846">
    <property type="entry name" value="MFS_dom"/>
</dbReference>
<gene>
    <name evidence="9" type="ORF">AAV32_12865</name>
</gene>
<feature type="transmembrane region" description="Helical" evidence="7">
    <location>
        <begin position="77"/>
        <end position="96"/>
    </location>
</feature>
<feature type="transmembrane region" description="Helical" evidence="7">
    <location>
        <begin position="134"/>
        <end position="158"/>
    </location>
</feature>
<dbReference type="PROSITE" id="PS50850">
    <property type="entry name" value="MFS"/>
    <property type="match status" value="1"/>
</dbReference>
<dbReference type="Gene3D" id="3.30.70.100">
    <property type="match status" value="1"/>
</dbReference>
<dbReference type="InterPro" id="IPR050171">
    <property type="entry name" value="MFS_Transporters"/>
</dbReference>
<evidence type="ECO:0000256" key="3">
    <source>
        <dbReference type="ARBA" id="ARBA00022475"/>
    </source>
</evidence>
<feature type="transmembrane region" description="Helical" evidence="7">
    <location>
        <begin position="12"/>
        <end position="37"/>
    </location>
</feature>
<feature type="transmembrane region" description="Helical" evidence="7">
    <location>
        <begin position="102"/>
        <end position="122"/>
    </location>
</feature>
<evidence type="ECO:0000256" key="7">
    <source>
        <dbReference type="SAM" id="Phobius"/>
    </source>
</evidence>
<keyword evidence="4 7" id="KW-0812">Transmembrane</keyword>
<dbReference type="SUPFAM" id="SSF103473">
    <property type="entry name" value="MFS general substrate transporter"/>
    <property type="match status" value="1"/>
</dbReference>
<feature type="transmembrane region" description="Helical" evidence="7">
    <location>
        <begin position="362"/>
        <end position="381"/>
    </location>
</feature>
<dbReference type="Pfam" id="PF07690">
    <property type="entry name" value="MFS_1"/>
    <property type="match status" value="1"/>
</dbReference>